<dbReference type="Proteomes" id="UP000294581">
    <property type="component" value="Unassembled WGS sequence"/>
</dbReference>
<dbReference type="PANTHER" id="PTHR42973">
    <property type="entry name" value="BINDING OXIDOREDUCTASE, PUTATIVE (AFU_ORTHOLOGUE AFUA_1G17690)-RELATED"/>
    <property type="match status" value="1"/>
</dbReference>
<dbReference type="PROSITE" id="PS00862">
    <property type="entry name" value="OX2_COVAL_FAD"/>
    <property type="match status" value="1"/>
</dbReference>
<keyword evidence="5" id="KW-0560">Oxidoreductase</keyword>
<dbReference type="AlphaFoldDB" id="A0A4R8LRG1"/>
<dbReference type="InterPro" id="IPR012951">
    <property type="entry name" value="BBE"/>
</dbReference>
<comment type="caution">
    <text evidence="7">The sequence shown here is derived from an EMBL/GenBank/DDBJ whole genome shotgun (WGS) entry which is preliminary data.</text>
</comment>
<accession>A0A4R8LRG1</accession>
<dbReference type="GO" id="GO:0016491">
    <property type="term" value="F:oxidoreductase activity"/>
    <property type="evidence" value="ECO:0007669"/>
    <property type="project" value="UniProtKB-KW"/>
</dbReference>
<dbReference type="OrthoDB" id="545125at2"/>
<reference evidence="7 8" key="1">
    <citation type="submission" date="2019-03" db="EMBL/GenBank/DDBJ databases">
        <title>Genomic Encyclopedia of Type Strains, Phase IV (KMG-IV): sequencing the most valuable type-strain genomes for metagenomic binning, comparative biology and taxonomic classification.</title>
        <authorList>
            <person name="Goeker M."/>
        </authorList>
    </citation>
    <scope>NUCLEOTIDE SEQUENCE [LARGE SCALE GENOMIC DNA]</scope>
    <source>
        <strain evidence="7 8">DSM 17974</strain>
    </source>
</reference>
<dbReference type="GO" id="GO:0071949">
    <property type="term" value="F:FAD binding"/>
    <property type="evidence" value="ECO:0007669"/>
    <property type="project" value="InterPro"/>
</dbReference>
<dbReference type="PROSITE" id="PS51387">
    <property type="entry name" value="FAD_PCMH"/>
    <property type="match status" value="1"/>
</dbReference>
<sequence length="490" mass="53308">MNERSLLMEENCRSILQQSILGDVVFPEHPDYHARRKVWNGLFDTRPAVIVVCQNADDVSAAVQFAQQQELPVAVRGGGHHIAGYGSCDGGVLIDTSPMRDVHVELASQTVKVACGASAGEVIRATQQHGLAVPTGDVSKVGIAGLALGGGMGYLRRKFGLTCDHLVEAEMVLADGRQVRVNATEHDELFWAIRGGGGNFGVVTSLTFRARRIGPTVYGIHLIYRAADLATVLRGCREYLRAGHSDVSFNLAIHTIPPLPHLPQELIGQKVVSISGMHASEDLTLASLDVEPLRNLGIPLVDLCGPMDYTHLHTHLDEQVPEGMPAYGKSIYLRTLDDASIFTLHQAIQAAPPTSMAMVWLLGGRMSEVPASETAFGGRDAEALIIMEELVNPATAEDTQQGRICSGWVNHLYNSLAETQPSVTTYLNMAGLESQPEAVVRATYGANYERLSAIKRRYDPNNVFRFNPNISPGYEALERPAFEQNKGNKR</sequence>
<evidence type="ECO:0000256" key="2">
    <source>
        <dbReference type="ARBA" id="ARBA00005466"/>
    </source>
</evidence>
<organism evidence="7 8">
    <name type="scientific">Alicyclobacillus sacchari</name>
    <dbReference type="NCBI Taxonomy" id="392010"/>
    <lineage>
        <taxon>Bacteria</taxon>
        <taxon>Bacillati</taxon>
        <taxon>Bacillota</taxon>
        <taxon>Bacilli</taxon>
        <taxon>Bacillales</taxon>
        <taxon>Alicyclobacillaceae</taxon>
        <taxon>Alicyclobacillus</taxon>
    </lineage>
</organism>
<dbReference type="InterPro" id="IPR016166">
    <property type="entry name" value="FAD-bd_PCMH"/>
</dbReference>
<comment type="cofactor">
    <cofactor evidence="1">
        <name>FAD</name>
        <dbReference type="ChEBI" id="CHEBI:57692"/>
    </cofactor>
</comment>
<gene>
    <name evidence="7" type="ORF">C7445_10392</name>
</gene>
<dbReference type="InterPro" id="IPR036318">
    <property type="entry name" value="FAD-bd_PCMH-like_sf"/>
</dbReference>
<name>A0A4R8LRG1_9BACL</name>
<evidence type="ECO:0000256" key="3">
    <source>
        <dbReference type="ARBA" id="ARBA00022630"/>
    </source>
</evidence>
<dbReference type="PANTHER" id="PTHR42973:SF39">
    <property type="entry name" value="FAD-BINDING PCMH-TYPE DOMAIN-CONTAINING PROTEIN"/>
    <property type="match status" value="1"/>
</dbReference>
<proteinExistence type="inferred from homology"/>
<dbReference type="Pfam" id="PF01565">
    <property type="entry name" value="FAD_binding_4"/>
    <property type="match status" value="1"/>
</dbReference>
<dbReference type="InterPro" id="IPR006093">
    <property type="entry name" value="Oxy_OxRdtase_FAD_BS"/>
</dbReference>
<evidence type="ECO:0000313" key="7">
    <source>
        <dbReference type="EMBL" id="TDY50048.1"/>
    </source>
</evidence>
<dbReference type="InterPro" id="IPR006094">
    <property type="entry name" value="Oxid_FAD_bind_N"/>
</dbReference>
<dbReference type="InterPro" id="IPR050416">
    <property type="entry name" value="FAD-linked_Oxidoreductase"/>
</dbReference>
<comment type="similarity">
    <text evidence="2">Belongs to the oxygen-dependent FAD-linked oxidoreductase family.</text>
</comment>
<protein>
    <submittedName>
        <fullName evidence="7">FAD/FMN-containing dehydrogenase</fullName>
    </submittedName>
</protein>
<dbReference type="InterPro" id="IPR016167">
    <property type="entry name" value="FAD-bd_PCMH_sub1"/>
</dbReference>
<dbReference type="Gene3D" id="3.40.462.20">
    <property type="match status" value="1"/>
</dbReference>
<dbReference type="EMBL" id="SORF01000003">
    <property type="protein sequence ID" value="TDY50048.1"/>
    <property type="molecule type" value="Genomic_DNA"/>
</dbReference>
<evidence type="ECO:0000256" key="1">
    <source>
        <dbReference type="ARBA" id="ARBA00001974"/>
    </source>
</evidence>
<dbReference type="Gene3D" id="3.30.43.10">
    <property type="entry name" value="Uridine Diphospho-n-acetylenolpyruvylglucosamine Reductase, domain 2"/>
    <property type="match status" value="1"/>
</dbReference>
<evidence type="ECO:0000256" key="5">
    <source>
        <dbReference type="ARBA" id="ARBA00023002"/>
    </source>
</evidence>
<dbReference type="Pfam" id="PF08031">
    <property type="entry name" value="BBE"/>
    <property type="match status" value="1"/>
</dbReference>
<evidence type="ECO:0000313" key="8">
    <source>
        <dbReference type="Proteomes" id="UP000294581"/>
    </source>
</evidence>
<dbReference type="SUPFAM" id="SSF56176">
    <property type="entry name" value="FAD-binding/transporter-associated domain-like"/>
    <property type="match status" value="1"/>
</dbReference>
<dbReference type="InterPro" id="IPR016169">
    <property type="entry name" value="FAD-bd_PCMH_sub2"/>
</dbReference>
<keyword evidence="3" id="KW-0285">Flavoprotein</keyword>
<dbReference type="Gene3D" id="3.30.465.10">
    <property type="match status" value="1"/>
</dbReference>
<evidence type="ECO:0000256" key="4">
    <source>
        <dbReference type="ARBA" id="ARBA00022827"/>
    </source>
</evidence>
<keyword evidence="4" id="KW-0274">FAD</keyword>
<evidence type="ECO:0000259" key="6">
    <source>
        <dbReference type="PROSITE" id="PS51387"/>
    </source>
</evidence>
<keyword evidence="8" id="KW-1185">Reference proteome</keyword>
<dbReference type="RefSeq" id="WP_134158784.1">
    <property type="nucleotide sequence ID" value="NZ_BSUS01000001.1"/>
</dbReference>
<feature type="domain" description="FAD-binding PCMH-type" evidence="6">
    <location>
        <begin position="43"/>
        <end position="213"/>
    </location>
</feature>